<organism evidence="8">
    <name type="scientific">Fagus sylvatica</name>
    <name type="common">Beechnut</name>
    <dbReference type="NCBI Taxonomy" id="28930"/>
    <lineage>
        <taxon>Eukaryota</taxon>
        <taxon>Viridiplantae</taxon>
        <taxon>Streptophyta</taxon>
        <taxon>Embryophyta</taxon>
        <taxon>Tracheophyta</taxon>
        <taxon>Spermatophyta</taxon>
        <taxon>Magnoliopsida</taxon>
        <taxon>eudicotyledons</taxon>
        <taxon>Gunneridae</taxon>
        <taxon>Pentapetalae</taxon>
        <taxon>rosids</taxon>
        <taxon>fabids</taxon>
        <taxon>Fagales</taxon>
        <taxon>Fagaceae</taxon>
        <taxon>Fagus</taxon>
    </lineage>
</organism>
<dbReference type="Pfam" id="PF23247">
    <property type="entry name" value="LRR_RPS2"/>
    <property type="match status" value="1"/>
</dbReference>
<dbReference type="GO" id="GO:0006952">
    <property type="term" value="P:defense response"/>
    <property type="evidence" value="ECO:0007669"/>
    <property type="project" value="UniProtKB-KW"/>
</dbReference>
<feature type="domain" description="NB-ARC" evidence="6">
    <location>
        <begin position="170"/>
        <end position="331"/>
    </location>
</feature>
<accession>A0A2N9HR56</accession>
<name>A0A2N9HR56_FAGSY</name>
<feature type="coiled-coil region" evidence="5">
    <location>
        <begin position="45"/>
        <end position="104"/>
    </location>
</feature>
<gene>
    <name evidence="8" type="ORF">FSB_LOCUS44469</name>
</gene>
<dbReference type="PANTHER" id="PTHR33463">
    <property type="entry name" value="NB-ARC DOMAIN-CONTAINING PROTEIN-RELATED"/>
    <property type="match status" value="1"/>
</dbReference>
<dbReference type="InterPro" id="IPR032675">
    <property type="entry name" value="LRR_dom_sf"/>
</dbReference>
<dbReference type="PANTHER" id="PTHR33463:SF215">
    <property type="entry name" value="NB-ARC DOMAIN DISEASE RESISTANCE PROTEIN"/>
    <property type="match status" value="1"/>
</dbReference>
<dbReference type="GO" id="GO:0043531">
    <property type="term" value="F:ADP binding"/>
    <property type="evidence" value="ECO:0007669"/>
    <property type="project" value="InterPro"/>
</dbReference>
<dbReference type="InterPro" id="IPR002182">
    <property type="entry name" value="NB-ARC"/>
</dbReference>
<dbReference type="Pfam" id="PF00931">
    <property type="entry name" value="NB-ARC"/>
    <property type="match status" value="1"/>
</dbReference>
<proteinExistence type="inferred from homology"/>
<dbReference type="SUPFAM" id="SSF52058">
    <property type="entry name" value="L domain-like"/>
    <property type="match status" value="1"/>
</dbReference>
<dbReference type="GO" id="GO:0005524">
    <property type="term" value="F:ATP binding"/>
    <property type="evidence" value="ECO:0007669"/>
    <property type="project" value="UniProtKB-KW"/>
</dbReference>
<dbReference type="InterPro" id="IPR027417">
    <property type="entry name" value="P-loop_NTPase"/>
</dbReference>
<dbReference type="PRINTS" id="PR00364">
    <property type="entry name" value="DISEASERSIST"/>
</dbReference>
<dbReference type="InterPro" id="IPR050905">
    <property type="entry name" value="Plant_NBS-LRR"/>
</dbReference>
<evidence type="ECO:0000256" key="5">
    <source>
        <dbReference type="SAM" id="Coils"/>
    </source>
</evidence>
<evidence type="ECO:0000256" key="2">
    <source>
        <dbReference type="ARBA" id="ARBA00022741"/>
    </source>
</evidence>
<evidence type="ECO:0000256" key="4">
    <source>
        <dbReference type="ARBA" id="ARBA00022840"/>
    </source>
</evidence>
<evidence type="ECO:0000259" key="7">
    <source>
        <dbReference type="Pfam" id="PF23247"/>
    </source>
</evidence>
<dbReference type="EMBL" id="OIVN01004305">
    <property type="protein sequence ID" value="SPD16587.1"/>
    <property type="molecule type" value="Genomic_DNA"/>
</dbReference>
<dbReference type="Gene3D" id="1.10.8.430">
    <property type="entry name" value="Helical domain of apoptotic protease-activating factors"/>
    <property type="match status" value="1"/>
</dbReference>
<reference evidence="8" key="1">
    <citation type="submission" date="2018-02" db="EMBL/GenBank/DDBJ databases">
        <authorList>
            <person name="Cohen D.B."/>
            <person name="Kent A.D."/>
        </authorList>
    </citation>
    <scope>NUCLEOTIDE SEQUENCE</scope>
</reference>
<evidence type="ECO:0000256" key="1">
    <source>
        <dbReference type="ARBA" id="ARBA00008894"/>
    </source>
</evidence>
<dbReference type="AlphaFoldDB" id="A0A2N9HR56"/>
<protein>
    <submittedName>
        <fullName evidence="8">Uncharacterized protein</fullName>
    </submittedName>
</protein>
<keyword evidence="2" id="KW-0547">Nucleotide-binding</keyword>
<keyword evidence="5" id="KW-0175">Coiled coil</keyword>
<dbReference type="InterPro" id="IPR042197">
    <property type="entry name" value="Apaf_helical"/>
</dbReference>
<dbReference type="InterPro" id="IPR057135">
    <property type="entry name" value="At4g27190-like_LRR"/>
</dbReference>
<evidence type="ECO:0000256" key="3">
    <source>
        <dbReference type="ARBA" id="ARBA00022821"/>
    </source>
</evidence>
<evidence type="ECO:0000313" key="8">
    <source>
        <dbReference type="EMBL" id="SPD16587.1"/>
    </source>
</evidence>
<dbReference type="Gene3D" id="3.40.50.300">
    <property type="entry name" value="P-loop containing nucleotide triphosphate hydrolases"/>
    <property type="match status" value="1"/>
</dbReference>
<sequence>MEFLGVIAAKIVESLVAPVGQWLSECTIAPVGEWLGYSFHHSSNIENLKKQKNELKDNIKRVQHLVDGAIRNAEEIEADVNSWLEKVDLIMENAEQVLEDEEKANTRCSNGTCLNLKQRHQQSKKAKKIVQEIEAQKNRKFDKVSYRPALPGIMTKANKDYMTFDSRVSTVEGLMEALRDANINMIGVWGMPGVGKTTLVREVANQVKENKLFDDVAIAEVTQSPDMRRIQEELAGMLDLKFDIVEPVTVRARRLWQRLTSKHNKILVILDDVWEKLEWEKIGIPVADCKVVITSRNKDLLSCEMSTQENFELGVLTEEEAWNLFEKMAGDSVKDPNLRSTATEVAKECAGLPIALVTVSKALKDKSLYEWKDALKQLRRPAPGHLSQMQSTIYSSIELSCSHLESEEAKTFFLFCSQHGYGIQYLDMLKYCYGWGLFPNINTLEEARNRLYRQRLSLTRMRKLKVLDFTQMQLSSLPSSLHLLSNLTTLCLDFCAFEDMTVIGELKNLEILSLMGSNVSQLPREIGLLTHLRLLDLSKCSKLEVIPRNVLSSLVELEELYMGNSFDHWETEGLNNGRNNATLAELMHLSHLVTLEIHIRDASVLPKDLLLFKKLERYRICVGDVWDWAEKRETSRRLKLKLNTRFQLEFGIKMLLNGVEDLWLDELKGVESTLYELDTEGFQQLKHLRVQNNADIKYIIYSSVWLIVFPALETFSLKNMINMEGICHGQLHSKSFGNLRVVKFENCNKLKFVFSLSIAKELSQLRELEVRECSIMGAIVIKEEPKIEGKEIDMTLFPQLRVLTVQHLPKLVSFFSTQNSFITNVGEITPEGEHDFLCQFYTNRYVLYNK</sequence>
<feature type="domain" description="Disease resistance protein At4g27190-like leucine-rich repeats" evidence="7">
    <location>
        <begin position="659"/>
        <end position="773"/>
    </location>
</feature>
<keyword evidence="3" id="KW-0611">Plant defense</keyword>
<keyword evidence="4" id="KW-0067">ATP-binding</keyword>
<dbReference type="SUPFAM" id="SSF52540">
    <property type="entry name" value="P-loop containing nucleoside triphosphate hydrolases"/>
    <property type="match status" value="1"/>
</dbReference>
<comment type="similarity">
    <text evidence="1">Belongs to the disease resistance NB-LRR family.</text>
</comment>
<dbReference type="Gene3D" id="3.80.10.10">
    <property type="entry name" value="Ribonuclease Inhibitor"/>
    <property type="match status" value="1"/>
</dbReference>
<evidence type="ECO:0000259" key="6">
    <source>
        <dbReference type="Pfam" id="PF00931"/>
    </source>
</evidence>